<accession>A0ABD1EI65</accession>
<dbReference type="AlphaFoldDB" id="A0ABD1EI65"/>
<dbReference type="GO" id="GO:0012505">
    <property type="term" value="C:endomembrane system"/>
    <property type="evidence" value="ECO:0007669"/>
    <property type="project" value="UniProtKB-SubCell"/>
</dbReference>
<comment type="similarity">
    <text evidence="3">Belongs to the AIG1 family.</text>
</comment>
<evidence type="ECO:0000256" key="8">
    <source>
        <dbReference type="ARBA" id="ARBA00047427"/>
    </source>
</evidence>
<feature type="transmembrane region" description="Helical" evidence="17">
    <location>
        <begin position="88"/>
        <end position="108"/>
    </location>
</feature>
<evidence type="ECO:0000256" key="14">
    <source>
        <dbReference type="ARBA" id="ARBA00049296"/>
    </source>
</evidence>
<comment type="catalytic activity">
    <reaction evidence="14">
        <text>13-(9Z-octadecenoyloxy)-octadecanoate + H2O = 13-hydroxy-octadecanoate + (9Z)-octadecenoate + H(+)</text>
        <dbReference type="Rhea" id="RHEA:52064"/>
        <dbReference type="ChEBI" id="CHEBI:15377"/>
        <dbReference type="ChEBI" id="CHEBI:15378"/>
        <dbReference type="ChEBI" id="CHEBI:30823"/>
        <dbReference type="ChEBI" id="CHEBI:136303"/>
        <dbReference type="ChEBI" id="CHEBI:136304"/>
    </reaction>
    <physiologicalReaction direction="left-to-right" evidence="14">
        <dbReference type="Rhea" id="RHEA:52065"/>
    </physiologicalReaction>
</comment>
<evidence type="ECO:0000256" key="10">
    <source>
        <dbReference type="ARBA" id="ARBA00048680"/>
    </source>
</evidence>
<gene>
    <name evidence="18" type="ORF">ABEB36_009811</name>
</gene>
<evidence type="ECO:0000256" key="15">
    <source>
        <dbReference type="ARBA" id="ARBA00049322"/>
    </source>
</evidence>
<comment type="catalytic activity">
    <reaction evidence="12">
        <text>9-(9Z-octadecenoyloxy)-octadecanoate + H2O = 9-hydroxy-octadecanoate + (9Z)-octadecenoate + H(+)</text>
        <dbReference type="Rhea" id="RHEA:52048"/>
        <dbReference type="ChEBI" id="CHEBI:15377"/>
        <dbReference type="ChEBI" id="CHEBI:15378"/>
        <dbReference type="ChEBI" id="CHEBI:30823"/>
        <dbReference type="ChEBI" id="CHEBI:136282"/>
        <dbReference type="ChEBI" id="CHEBI:136286"/>
    </reaction>
    <physiologicalReaction direction="left-to-right" evidence="12">
        <dbReference type="Rhea" id="RHEA:52049"/>
    </physiologicalReaction>
</comment>
<evidence type="ECO:0000313" key="18">
    <source>
        <dbReference type="EMBL" id="KAL1494167.1"/>
    </source>
</evidence>
<evidence type="ECO:0000256" key="2">
    <source>
        <dbReference type="ARBA" id="ARBA00004127"/>
    </source>
</evidence>
<protein>
    <submittedName>
        <fullName evidence="18">Uncharacterized protein</fullName>
    </submittedName>
</protein>
<evidence type="ECO:0000256" key="4">
    <source>
        <dbReference type="ARBA" id="ARBA00022692"/>
    </source>
</evidence>
<evidence type="ECO:0000256" key="7">
    <source>
        <dbReference type="ARBA" id="ARBA00047368"/>
    </source>
</evidence>
<name>A0ABD1EI65_HYPHA</name>
<feature type="transmembrane region" description="Helical" evidence="17">
    <location>
        <begin position="128"/>
        <end position="146"/>
    </location>
</feature>
<comment type="catalytic activity">
    <reaction evidence="13">
        <text>9-octadecanoyloxy-octadecanoate + H2O = 9-hydroxy-octadecanoate + octadecanoate + H(+)</text>
        <dbReference type="Rhea" id="RHEA:52096"/>
        <dbReference type="ChEBI" id="CHEBI:15377"/>
        <dbReference type="ChEBI" id="CHEBI:15378"/>
        <dbReference type="ChEBI" id="CHEBI:25629"/>
        <dbReference type="ChEBI" id="CHEBI:136286"/>
        <dbReference type="ChEBI" id="CHEBI:136373"/>
    </reaction>
    <physiologicalReaction direction="left-to-right" evidence="13">
        <dbReference type="Rhea" id="RHEA:52097"/>
    </physiologicalReaction>
</comment>
<comment type="subcellular location">
    <subcellularLocation>
        <location evidence="2">Endomembrane system</location>
        <topology evidence="2">Multi-pass membrane protein</topology>
    </subcellularLocation>
</comment>
<evidence type="ECO:0000256" key="13">
    <source>
        <dbReference type="ARBA" id="ARBA00049221"/>
    </source>
</evidence>
<comment type="catalytic activity">
    <reaction evidence="15">
        <text>13-(9Z-hexadecenoyloxy)-octadecanoate + H2O = 13-hydroxy-octadecanoate + (9Z)-hexadecenoate + H(+)</text>
        <dbReference type="Rhea" id="RHEA:52076"/>
        <dbReference type="ChEBI" id="CHEBI:15377"/>
        <dbReference type="ChEBI" id="CHEBI:15378"/>
        <dbReference type="ChEBI" id="CHEBI:32372"/>
        <dbReference type="ChEBI" id="CHEBI:136304"/>
        <dbReference type="ChEBI" id="CHEBI:136315"/>
    </reaction>
    <physiologicalReaction direction="left-to-right" evidence="15">
        <dbReference type="Rhea" id="RHEA:52077"/>
    </physiologicalReaction>
</comment>
<comment type="catalytic activity">
    <reaction evidence="11">
        <text>12-(9Z-octadecenoyloxy)-octadecanoate + H2O = 12-hydroxyoctadecanoate + (9Z)-octadecenoate + H(+)</text>
        <dbReference type="Rhea" id="RHEA:52060"/>
        <dbReference type="ChEBI" id="CHEBI:15377"/>
        <dbReference type="ChEBI" id="CHEBI:15378"/>
        <dbReference type="ChEBI" id="CHEBI:30823"/>
        <dbReference type="ChEBI" id="CHEBI:84201"/>
        <dbReference type="ChEBI" id="CHEBI:136302"/>
    </reaction>
    <physiologicalReaction direction="left-to-right" evidence="11">
        <dbReference type="Rhea" id="RHEA:52061"/>
    </physiologicalReaction>
</comment>
<evidence type="ECO:0000256" key="3">
    <source>
        <dbReference type="ARBA" id="ARBA00009300"/>
    </source>
</evidence>
<dbReference type="Pfam" id="PF04750">
    <property type="entry name" value="Far-17a_AIG1"/>
    <property type="match status" value="1"/>
</dbReference>
<proteinExistence type="inferred from homology"/>
<evidence type="ECO:0000256" key="1">
    <source>
        <dbReference type="ARBA" id="ARBA00000923"/>
    </source>
</evidence>
<comment type="caution">
    <text evidence="18">The sequence shown here is derived from an EMBL/GenBank/DDBJ whole genome shotgun (WGS) entry which is preliminary data.</text>
</comment>
<dbReference type="InterPro" id="IPR006838">
    <property type="entry name" value="ADTRP_AIG1"/>
</dbReference>
<comment type="catalytic activity">
    <reaction evidence="16">
        <text>12-(9Z-hexadecenoyloxy)-octadecanoate + H2O = 12-hydroxyoctadecanoate + (9Z)-hexadecenoate + H(+)</text>
        <dbReference type="Rhea" id="RHEA:52072"/>
        <dbReference type="ChEBI" id="CHEBI:15377"/>
        <dbReference type="ChEBI" id="CHEBI:15378"/>
        <dbReference type="ChEBI" id="CHEBI:32372"/>
        <dbReference type="ChEBI" id="CHEBI:84201"/>
        <dbReference type="ChEBI" id="CHEBI:136312"/>
    </reaction>
    <physiologicalReaction direction="left-to-right" evidence="16">
        <dbReference type="Rhea" id="RHEA:52073"/>
    </physiologicalReaction>
</comment>
<dbReference type="PANTHER" id="PTHR10989:SF16">
    <property type="entry name" value="AT02829P-RELATED"/>
    <property type="match status" value="1"/>
</dbReference>
<comment type="catalytic activity">
    <reaction evidence="8">
        <text>13-octadecanoyloxy-octadecanoate + H2O = 13-hydroxy-octadecanoate + octadecanoate + H(+)</text>
        <dbReference type="Rhea" id="RHEA:52084"/>
        <dbReference type="ChEBI" id="CHEBI:15377"/>
        <dbReference type="ChEBI" id="CHEBI:15378"/>
        <dbReference type="ChEBI" id="CHEBI:25629"/>
        <dbReference type="ChEBI" id="CHEBI:136304"/>
        <dbReference type="ChEBI" id="CHEBI:136335"/>
    </reaction>
    <physiologicalReaction direction="left-to-right" evidence="8">
        <dbReference type="Rhea" id="RHEA:52085"/>
    </physiologicalReaction>
</comment>
<feature type="transmembrane region" description="Helical" evidence="17">
    <location>
        <begin position="197"/>
        <end position="214"/>
    </location>
</feature>
<evidence type="ECO:0000256" key="16">
    <source>
        <dbReference type="ARBA" id="ARBA00049428"/>
    </source>
</evidence>
<comment type="catalytic activity">
    <reaction evidence="10">
        <text>12-octadecanoyloxy-octadecanoate + H2O = 12-hydroxyoctadecanoate + octadecanoate + H(+)</text>
        <dbReference type="Rhea" id="RHEA:52080"/>
        <dbReference type="ChEBI" id="CHEBI:15377"/>
        <dbReference type="ChEBI" id="CHEBI:15378"/>
        <dbReference type="ChEBI" id="CHEBI:25629"/>
        <dbReference type="ChEBI" id="CHEBI:84201"/>
        <dbReference type="ChEBI" id="CHEBI:136330"/>
    </reaction>
    <physiologicalReaction direction="left-to-right" evidence="10">
        <dbReference type="Rhea" id="RHEA:52081"/>
    </physiologicalReaction>
</comment>
<dbReference type="EMBL" id="JBDJPC010000007">
    <property type="protein sequence ID" value="KAL1494167.1"/>
    <property type="molecule type" value="Genomic_DNA"/>
</dbReference>
<keyword evidence="6 17" id="KW-0472">Membrane</keyword>
<evidence type="ECO:0000256" key="9">
    <source>
        <dbReference type="ARBA" id="ARBA00047863"/>
    </source>
</evidence>
<evidence type="ECO:0000256" key="17">
    <source>
        <dbReference type="SAM" id="Phobius"/>
    </source>
</evidence>
<dbReference type="PANTHER" id="PTHR10989">
    <property type="entry name" value="ANDROGEN-INDUCED PROTEIN 1-RELATED"/>
    <property type="match status" value="1"/>
</dbReference>
<keyword evidence="5 17" id="KW-1133">Transmembrane helix</keyword>
<evidence type="ECO:0000256" key="5">
    <source>
        <dbReference type="ARBA" id="ARBA00022989"/>
    </source>
</evidence>
<evidence type="ECO:0000256" key="11">
    <source>
        <dbReference type="ARBA" id="ARBA00048701"/>
    </source>
</evidence>
<comment type="catalytic activity">
    <reaction evidence="9">
        <text>9-hexadecanoyloxy-octadecanoate + H2O = 9-hydroxy-octadecanoate + hexadecanoate + H(+)</text>
        <dbReference type="Rhea" id="RHEA:52052"/>
        <dbReference type="ChEBI" id="CHEBI:7896"/>
        <dbReference type="ChEBI" id="CHEBI:15377"/>
        <dbReference type="ChEBI" id="CHEBI:15378"/>
        <dbReference type="ChEBI" id="CHEBI:83670"/>
        <dbReference type="ChEBI" id="CHEBI:136286"/>
    </reaction>
    <physiologicalReaction direction="left-to-right" evidence="9">
        <dbReference type="Rhea" id="RHEA:52053"/>
    </physiologicalReaction>
</comment>
<comment type="catalytic activity">
    <reaction evidence="1">
        <text>9-(9Z-hexadecenoyloxy)-octadecanoate + H2O = (9Z)-hexadecenoate + 9-hydroxy-octadecanoate + H(+)</text>
        <dbReference type="Rhea" id="RHEA:52068"/>
        <dbReference type="ChEBI" id="CHEBI:15377"/>
        <dbReference type="ChEBI" id="CHEBI:15378"/>
        <dbReference type="ChEBI" id="CHEBI:32372"/>
        <dbReference type="ChEBI" id="CHEBI:136286"/>
        <dbReference type="ChEBI" id="CHEBI:136309"/>
    </reaction>
    <physiologicalReaction direction="left-to-right" evidence="1">
        <dbReference type="Rhea" id="RHEA:52069"/>
    </physiologicalReaction>
</comment>
<feature type="transmembrane region" description="Helical" evidence="17">
    <location>
        <begin position="158"/>
        <end position="177"/>
    </location>
</feature>
<organism evidence="18 19">
    <name type="scientific">Hypothenemus hampei</name>
    <name type="common">Coffee berry borer</name>
    <dbReference type="NCBI Taxonomy" id="57062"/>
    <lineage>
        <taxon>Eukaryota</taxon>
        <taxon>Metazoa</taxon>
        <taxon>Ecdysozoa</taxon>
        <taxon>Arthropoda</taxon>
        <taxon>Hexapoda</taxon>
        <taxon>Insecta</taxon>
        <taxon>Pterygota</taxon>
        <taxon>Neoptera</taxon>
        <taxon>Endopterygota</taxon>
        <taxon>Coleoptera</taxon>
        <taxon>Polyphaga</taxon>
        <taxon>Cucujiformia</taxon>
        <taxon>Curculionidae</taxon>
        <taxon>Scolytinae</taxon>
        <taxon>Hypothenemus</taxon>
    </lineage>
</organism>
<keyword evidence="19" id="KW-1185">Reference proteome</keyword>
<feature type="transmembrane region" description="Helical" evidence="17">
    <location>
        <begin position="48"/>
        <end position="68"/>
    </location>
</feature>
<evidence type="ECO:0000256" key="6">
    <source>
        <dbReference type="ARBA" id="ARBA00023136"/>
    </source>
</evidence>
<reference evidence="18 19" key="1">
    <citation type="submission" date="2024-05" db="EMBL/GenBank/DDBJ databases">
        <title>Genetic variation in Jamaican populations of the coffee berry borer (Hypothenemus hampei).</title>
        <authorList>
            <person name="Errbii M."/>
            <person name="Myrie A."/>
        </authorList>
    </citation>
    <scope>NUCLEOTIDE SEQUENCE [LARGE SCALE GENOMIC DNA]</scope>
    <source>
        <strain evidence="18">JA-Hopewell-2020-01-JO</strain>
        <tissue evidence="18">Whole body</tissue>
    </source>
</reference>
<evidence type="ECO:0000256" key="12">
    <source>
        <dbReference type="ARBA" id="ARBA00048800"/>
    </source>
</evidence>
<comment type="catalytic activity">
    <reaction evidence="7">
        <text>12-hexadecanoyloxy-octadecanoate + H2O = 12-hydroxyoctadecanoate + hexadecanoate + H(+)</text>
        <dbReference type="Rhea" id="RHEA:52056"/>
        <dbReference type="ChEBI" id="CHEBI:7896"/>
        <dbReference type="ChEBI" id="CHEBI:15377"/>
        <dbReference type="ChEBI" id="CHEBI:15378"/>
        <dbReference type="ChEBI" id="CHEBI:83677"/>
        <dbReference type="ChEBI" id="CHEBI:84201"/>
    </reaction>
    <physiologicalReaction direction="left-to-right" evidence="7">
        <dbReference type="Rhea" id="RHEA:52057"/>
    </physiologicalReaction>
</comment>
<dbReference type="Proteomes" id="UP001566132">
    <property type="component" value="Unassembled WGS sequence"/>
</dbReference>
<sequence>MGLQTVGHLIIAAHFWFGCFYDWNYVKIPTTVADLGDSKFNTHKLKFLTYWDALLQSVFFTICFLNDIFGSNETFPKEKPFIRRIKDIALPALAFPLSMFVGLTFWGLYAVDRELIFPKIIDQFFPAWLNHLMHTNIMIFTLLELLTSYRKYPSRKVGLSILLIFMLTYLGWIHYIHSYTNKWVYPILELLNLPARILFFVLNFVVAVLVYLLGEKINALWWEKRLGSKKTKKH</sequence>
<evidence type="ECO:0000313" key="19">
    <source>
        <dbReference type="Proteomes" id="UP001566132"/>
    </source>
</evidence>
<keyword evidence="4 17" id="KW-0812">Transmembrane</keyword>